<comment type="caution">
    <text evidence="2">The sequence shown here is derived from an EMBL/GenBank/DDBJ whole genome shotgun (WGS) entry which is preliminary data.</text>
</comment>
<organism evidence="2 3">
    <name type="scientific">Apiospora arundinis</name>
    <dbReference type="NCBI Taxonomy" id="335852"/>
    <lineage>
        <taxon>Eukaryota</taxon>
        <taxon>Fungi</taxon>
        <taxon>Dikarya</taxon>
        <taxon>Ascomycota</taxon>
        <taxon>Pezizomycotina</taxon>
        <taxon>Sordariomycetes</taxon>
        <taxon>Xylariomycetidae</taxon>
        <taxon>Amphisphaeriales</taxon>
        <taxon>Apiosporaceae</taxon>
        <taxon>Apiospora</taxon>
    </lineage>
</organism>
<dbReference type="InterPro" id="IPR036047">
    <property type="entry name" value="F-box-like_dom_sf"/>
</dbReference>
<evidence type="ECO:0000313" key="3">
    <source>
        <dbReference type="Proteomes" id="UP001390339"/>
    </source>
</evidence>
<proteinExistence type="predicted"/>
<gene>
    <name evidence="2" type="ORF">PGQ11_008457</name>
</gene>
<name>A0ABR2IF86_9PEZI</name>
<dbReference type="Gene3D" id="1.20.1280.50">
    <property type="match status" value="1"/>
</dbReference>
<dbReference type="Proteomes" id="UP001390339">
    <property type="component" value="Unassembled WGS sequence"/>
</dbReference>
<evidence type="ECO:0000256" key="1">
    <source>
        <dbReference type="SAM" id="MobiDB-lite"/>
    </source>
</evidence>
<protein>
    <recommendedName>
        <fullName evidence="4">F-box domain-containing protein</fullName>
    </recommendedName>
</protein>
<sequence>MSTDDEQRPSPLIIPELLEAILLYVDERNLLVSAQRVSRHWRAVIAVSPSLQWKLFLRPDDRAATARAPRKNPLLAKAFPFFFDDWPNGVLLTPQNGTRALLWAKSDTTAAEPPVLGRRRANPWYPLPQWPHLWARREAFRRPDASWRRMLVHQPPVLLSNVLTPMWDGLPQKWIHLKPTGTSTSGEHGGERRPPATPCRMQDLVRSIFRGFRARLDEGSNTFA</sequence>
<reference evidence="2 3" key="1">
    <citation type="journal article" date="2024" name="IMA Fungus">
        <title>Apiospora arundinis, a panoply of carbohydrate-active enzymes and secondary metabolites.</title>
        <authorList>
            <person name="Sorensen T."/>
            <person name="Petersen C."/>
            <person name="Muurmann A.T."/>
            <person name="Christiansen J.V."/>
            <person name="Brundto M.L."/>
            <person name="Overgaard C.K."/>
            <person name="Boysen A.T."/>
            <person name="Wollenberg R.D."/>
            <person name="Larsen T.O."/>
            <person name="Sorensen J.L."/>
            <person name="Nielsen K.L."/>
            <person name="Sondergaard T.E."/>
        </authorList>
    </citation>
    <scope>NUCLEOTIDE SEQUENCE [LARGE SCALE GENOMIC DNA]</scope>
    <source>
        <strain evidence="2 3">AAU 773</strain>
    </source>
</reference>
<feature type="region of interest" description="Disordered" evidence="1">
    <location>
        <begin position="178"/>
        <end position="198"/>
    </location>
</feature>
<accession>A0ABR2IF86</accession>
<dbReference type="CDD" id="cd09917">
    <property type="entry name" value="F-box_SF"/>
    <property type="match status" value="1"/>
</dbReference>
<keyword evidence="3" id="KW-1185">Reference proteome</keyword>
<evidence type="ECO:0000313" key="2">
    <source>
        <dbReference type="EMBL" id="KAK8862222.1"/>
    </source>
</evidence>
<dbReference type="EMBL" id="JAPCWZ010000005">
    <property type="protein sequence ID" value="KAK8862222.1"/>
    <property type="molecule type" value="Genomic_DNA"/>
</dbReference>
<dbReference type="SUPFAM" id="SSF81383">
    <property type="entry name" value="F-box domain"/>
    <property type="match status" value="1"/>
</dbReference>
<evidence type="ECO:0008006" key="4">
    <source>
        <dbReference type="Google" id="ProtNLM"/>
    </source>
</evidence>